<evidence type="ECO:0000256" key="2">
    <source>
        <dbReference type="ARBA" id="ARBA00022898"/>
    </source>
</evidence>
<sequence length="326" mass="35619">MLAEGLDTAAVIRRLESVCRQETPLRQDHRDPNTYLKFEGGGMIYGHKFRSAAYLLIKALSAGQRVSHVADRSSGSWAMGLAWAARVAGATSSFVTVGDPHPYIRQFVESVGGCFHVVDNNAARLAKLDELRSSGIWVPDQHNNVAVIEAFEKSLGPELARQFREHQLAPDYLVAPVGTGGLLAGCARYLRAHGAKLTTVGVDLSSSLVHEGTRHFKYPHAKVRGVGSDDEYCETLITSREQIDRIVPQSPFQAWKEMLALVQEFPCSVGMSGGLALAAASQLRREVGPDKKIVVILPDRGETYAEELRAARLVFGRAPLRFQEGA</sequence>
<dbReference type="InterPro" id="IPR001926">
    <property type="entry name" value="TrpB-like_PALP"/>
</dbReference>
<evidence type="ECO:0000256" key="1">
    <source>
        <dbReference type="ARBA" id="ARBA00001933"/>
    </source>
</evidence>
<dbReference type="Gene3D" id="3.40.50.1100">
    <property type="match status" value="2"/>
</dbReference>
<evidence type="ECO:0000259" key="3">
    <source>
        <dbReference type="Pfam" id="PF00291"/>
    </source>
</evidence>
<protein>
    <submittedName>
        <fullName evidence="4">Pyridoxal-phosphate dependent enzyme</fullName>
    </submittedName>
</protein>
<reference evidence="4 5" key="1">
    <citation type="submission" date="2019-08" db="EMBL/GenBank/DDBJ databases">
        <title>Archangium and Cystobacter genomes.</title>
        <authorList>
            <person name="Chen I.-C.K."/>
            <person name="Wielgoss S."/>
        </authorList>
    </citation>
    <scope>NUCLEOTIDE SEQUENCE [LARGE SCALE GENOMIC DNA]</scope>
    <source>
        <strain evidence="4 5">Cbm 6</strain>
    </source>
</reference>
<dbReference type="EMBL" id="CP043494">
    <property type="protein sequence ID" value="WNG47372.1"/>
    <property type="molecule type" value="Genomic_DNA"/>
</dbReference>
<proteinExistence type="predicted"/>
<accession>A0ABY9WW60</accession>
<evidence type="ECO:0000313" key="4">
    <source>
        <dbReference type="EMBL" id="WNG47372.1"/>
    </source>
</evidence>
<dbReference type="Proteomes" id="UP001611383">
    <property type="component" value="Chromosome"/>
</dbReference>
<organism evidence="4 5">
    <name type="scientific">Archangium minus</name>
    <dbReference type="NCBI Taxonomy" id="83450"/>
    <lineage>
        <taxon>Bacteria</taxon>
        <taxon>Pseudomonadati</taxon>
        <taxon>Myxococcota</taxon>
        <taxon>Myxococcia</taxon>
        <taxon>Myxococcales</taxon>
        <taxon>Cystobacterineae</taxon>
        <taxon>Archangiaceae</taxon>
        <taxon>Archangium</taxon>
    </lineage>
</organism>
<keyword evidence="2" id="KW-0663">Pyridoxal phosphate</keyword>
<dbReference type="PANTHER" id="PTHR10314">
    <property type="entry name" value="CYSTATHIONINE BETA-SYNTHASE"/>
    <property type="match status" value="1"/>
</dbReference>
<dbReference type="InterPro" id="IPR036052">
    <property type="entry name" value="TrpB-like_PALP_sf"/>
</dbReference>
<dbReference type="SUPFAM" id="SSF53686">
    <property type="entry name" value="Tryptophan synthase beta subunit-like PLP-dependent enzymes"/>
    <property type="match status" value="1"/>
</dbReference>
<comment type="cofactor">
    <cofactor evidence="1">
        <name>pyridoxal 5'-phosphate</name>
        <dbReference type="ChEBI" id="CHEBI:597326"/>
    </cofactor>
</comment>
<gene>
    <name evidence="4" type="ORF">F0U60_27015</name>
</gene>
<evidence type="ECO:0000313" key="5">
    <source>
        <dbReference type="Proteomes" id="UP001611383"/>
    </source>
</evidence>
<dbReference type="InterPro" id="IPR050214">
    <property type="entry name" value="Cys_Synth/Cystath_Beta-Synth"/>
</dbReference>
<dbReference type="Pfam" id="PF00291">
    <property type="entry name" value="PALP"/>
    <property type="match status" value="1"/>
</dbReference>
<name>A0ABY9WW60_9BACT</name>
<keyword evidence="5" id="KW-1185">Reference proteome</keyword>
<feature type="domain" description="Tryptophan synthase beta chain-like PALP" evidence="3">
    <location>
        <begin position="23"/>
        <end position="299"/>
    </location>
</feature>